<proteinExistence type="predicted"/>
<dbReference type="EMBL" id="BNJJ01000001">
    <property type="protein sequence ID" value="GHO82344.1"/>
    <property type="molecule type" value="Genomic_DNA"/>
</dbReference>
<accession>A0ABQ3V982</accession>
<keyword evidence="2" id="KW-1185">Reference proteome</keyword>
<organism evidence="1 2">
    <name type="scientific">Dictyobacter formicarum</name>
    <dbReference type="NCBI Taxonomy" id="2778368"/>
    <lineage>
        <taxon>Bacteria</taxon>
        <taxon>Bacillati</taxon>
        <taxon>Chloroflexota</taxon>
        <taxon>Ktedonobacteria</taxon>
        <taxon>Ktedonobacterales</taxon>
        <taxon>Dictyobacteraceae</taxon>
        <taxon>Dictyobacter</taxon>
    </lineage>
</organism>
<comment type="caution">
    <text evidence="1">The sequence shown here is derived from an EMBL/GenBank/DDBJ whole genome shotgun (WGS) entry which is preliminary data.</text>
</comment>
<reference evidence="1 2" key="1">
    <citation type="journal article" date="2021" name="Int. J. Syst. Evol. Microbiol.">
        <title>Reticulibacter mediterranei gen. nov., sp. nov., within the new family Reticulibacteraceae fam. nov., and Ktedonospora formicarum gen. nov., sp. nov., Ktedonobacter robiniae sp. nov., Dictyobacter formicarum sp. nov. and Dictyobacter arantiisoli sp. nov., belonging to the class Ktedonobacteria.</title>
        <authorList>
            <person name="Yabe S."/>
            <person name="Zheng Y."/>
            <person name="Wang C.M."/>
            <person name="Sakai Y."/>
            <person name="Abe K."/>
            <person name="Yokota A."/>
            <person name="Donadio S."/>
            <person name="Cavaletti L."/>
            <person name="Monciardini P."/>
        </authorList>
    </citation>
    <scope>NUCLEOTIDE SEQUENCE [LARGE SCALE GENOMIC DNA]</scope>
    <source>
        <strain evidence="1 2">SOSP1-9</strain>
    </source>
</reference>
<protein>
    <recommendedName>
        <fullName evidence="3">DUF2690 domain-containing protein</fullName>
    </recommendedName>
</protein>
<evidence type="ECO:0008006" key="3">
    <source>
        <dbReference type="Google" id="ProtNLM"/>
    </source>
</evidence>
<gene>
    <name evidence="1" type="ORF">KSZ_03500</name>
</gene>
<name>A0ABQ3V982_9CHLR</name>
<evidence type="ECO:0000313" key="2">
    <source>
        <dbReference type="Proteomes" id="UP000635565"/>
    </source>
</evidence>
<dbReference type="RefSeq" id="WP_201360034.1">
    <property type="nucleotide sequence ID" value="NZ_BNJJ01000001.1"/>
</dbReference>
<sequence length="185" mass="20468">MIITPRRKHTQPVRIIILAAITCLTTLLVFFGSQLLHVSDFSFFSRAHAAITCASTHGTQQAVCEQQNPIVQGCTQDSHMIELQSVFTAQNELIGVVNLLHSAICKTYWINTLAYANAQQRVAAIDAVISFHNGRVEDVKHMVLPDGRQTIALTDMVFALPNIRPTNWAGTFFLKGQTQPITIPV</sequence>
<evidence type="ECO:0000313" key="1">
    <source>
        <dbReference type="EMBL" id="GHO82344.1"/>
    </source>
</evidence>
<dbReference type="Proteomes" id="UP000635565">
    <property type="component" value="Unassembled WGS sequence"/>
</dbReference>